<feature type="region of interest" description="Disordered" evidence="1">
    <location>
        <begin position="1"/>
        <end position="123"/>
    </location>
</feature>
<reference evidence="2 3" key="2">
    <citation type="submission" date="2017-10" db="EMBL/GenBank/DDBJ databases">
        <title>Extensive intraspecific genome diversity in a model arbuscular mycorrhizal fungus.</title>
        <authorList>
            <person name="Chen E.C.H."/>
            <person name="Morin E."/>
            <person name="Baudet D."/>
            <person name="Noel J."/>
            <person name="Ndikumana S."/>
            <person name="Charron P."/>
            <person name="St-Onge C."/>
            <person name="Giorgi J."/>
            <person name="Grigoriev I.V."/>
            <person name="Roux C."/>
            <person name="Martin F.M."/>
            <person name="Corradi N."/>
        </authorList>
    </citation>
    <scope>NUCLEOTIDE SEQUENCE [LARGE SCALE GENOMIC DNA]</scope>
    <source>
        <strain evidence="2 3">C2</strain>
    </source>
</reference>
<evidence type="ECO:0000256" key="1">
    <source>
        <dbReference type="SAM" id="MobiDB-lite"/>
    </source>
</evidence>
<proteinExistence type="predicted"/>
<organism evidence="2 3">
    <name type="scientific">Rhizophagus irregularis</name>
    <dbReference type="NCBI Taxonomy" id="588596"/>
    <lineage>
        <taxon>Eukaryota</taxon>
        <taxon>Fungi</taxon>
        <taxon>Fungi incertae sedis</taxon>
        <taxon>Mucoromycota</taxon>
        <taxon>Glomeromycotina</taxon>
        <taxon>Glomeromycetes</taxon>
        <taxon>Glomerales</taxon>
        <taxon>Glomeraceae</taxon>
        <taxon>Rhizophagus</taxon>
    </lineage>
</organism>
<evidence type="ECO:0000313" key="2">
    <source>
        <dbReference type="EMBL" id="PKK47583.1"/>
    </source>
</evidence>
<comment type="caution">
    <text evidence="2">The sequence shown here is derived from an EMBL/GenBank/DDBJ whole genome shotgun (WGS) entry which is preliminary data.</text>
</comment>
<dbReference type="EMBL" id="LLXL01008754">
    <property type="protein sequence ID" value="PKK47583.1"/>
    <property type="molecule type" value="Genomic_DNA"/>
</dbReference>
<evidence type="ECO:0000313" key="3">
    <source>
        <dbReference type="Proteomes" id="UP000233469"/>
    </source>
</evidence>
<gene>
    <name evidence="2" type="ORF">RhiirC2_803658</name>
</gene>
<dbReference type="AlphaFoldDB" id="A0A2N1LDX7"/>
<dbReference type="Proteomes" id="UP000233469">
    <property type="component" value="Unassembled WGS sequence"/>
</dbReference>
<feature type="non-terminal residue" evidence="2">
    <location>
        <position position="197"/>
    </location>
</feature>
<sequence length="197" mass="22319">MEEFSDIPQPDLPENEATDIPIFNVPEITSPPQPEKSTLPPITSKEKKADNQDDSTQALFDYMAEDTRAPVASTSRTFEVSEPPKIVLDKPEPETIELPESNKPISKNTNTPPKEILADSSKPSEVSSTILLCRAQREERLRKRAVELGEDPDVFVTITEKDRLDRLTFRNRMKADARVCAWAIETEDDPKEYMEMT</sequence>
<name>A0A2N1LDX7_9GLOM</name>
<accession>A0A2N1LDX7</accession>
<dbReference type="VEuPathDB" id="FungiDB:FUN_018377"/>
<feature type="compositionally biased region" description="Polar residues" evidence="1">
    <location>
        <begin position="103"/>
        <end position="112"/>
    </location>
</feature>
<reference evidence="2 3" key="1">
    <citation type="submission" date="2016-04" db="EMBL/GenBank/DDBJ databases">
        <title>Genome analyses suggest a sexual origin of heterokaryosis in a supposedly ancient asexual fungus.</title>
        <authorList>
            <person name="Ropars J."/>
            <person name="Sedzielewska K."/>
            <person name="Noel J."/>
            <person name="Charron P."/>
            <person name="Farinelli L."/>
            <person name="Marton T."/>
            <person name="Kruger M."/>
            <person name="Pelin A."/>
            <person name="Brachmann A."/>
            <person name="Corradi N."/>
        </authorList>
    </citation>
    <scope>NUCLEOTIDE SEQUENCE [LARGE SCALE GENOMIC DNA]</scope>
    <source>
        <strain evidence="2 3">C2</strain>
    </source>
</reference>
<protein>
    <submittedName>
        <fullName evidence="2">Uncharacterized protein</fullName>
    </submittedName>
</protein>